<evidence type="ECO:0000313" key="2">
    <source>
        <dbReference type="Proteomes" id="UP000238775"/>
    </source>
</evidence>
<accession>A0A7Z1N6M0</accession>
<gene>
    <name evidence="1" type="ORF">CV021_03155</name>
</gene>
<protein>
    <submittedName>
        <fullName evidence="1">Uncharacterized protein</fullName>
    </submittedName>
</protein>
<feature type="non-terminal residue" evidence="1">
    <location>
        <position position="1"/>
    </location>
</feature>
<organism evidence="1 2">
    <name type="scientific">Staphylococcus aureus</name>
    <dbReference type="NCBI Taxonomy" id="1280"/>
    <lineage>
        <taxon>Bacteria</taxon>
        <taxon>Bacillati</taxon>
        <taxon>Bacillota</taxon>
        <taxon>Bacilli</taxon>
        <taxon>Bacillales</taxon>
        <taxon>Staphylococcaceae</taxon>
        <taxon>Staphylococcus</taxon>
    </lineage>
</organism>
<name>A0A7Z1N6M0_STAAU</name>
<comment type="caution">
    <text evidence="1">The sequence shown here is derived from an EMBL/GenBank/DDBJ whole genome shotgun (WGS) entry which is preliminary data.</text>
</comment>
<dbReference type="EMBL" id="PGWZ01000313">
    <property type="protein sequence ID" value="PPJ75920.1"/>
    <property type="molecule type" value="Genomic_DNA"/>
</dbReference>
<reference evidence="1 2" key="1">
    <citation type="submission" date="2017-11" db="EMBL/GenBank/DDBJ databases">
        <authorList>
            <person name="Founou R.C."/>
            <person name="Founou L."/>
            <person name="Allam M."/>
            <person name="Ismail A."/>
            <person name="Essack S.Y."/>
        </authorList>
    </citation>
    <scope>NUCLEOTIDE SEQUENCE [LARGE SCALE GENOMIC DNA]</scope>
    <source>
        <strain evidence="1 2">G703N2B1</strain>
    </source>
</reference>
<dbReference type="AlphaFoldDB" id="A0A7Z1N6M0"/>
<evidence type="ECO:0000313" key="1">
    <source>
        <dbReference type="EMBL" id="PPJ75920.1"/>
    </source>
</evidence>
<dbReference type="RefSeq" id="WP_154700604.1">
    <property type="nucleotide sequence ID" value="NZ_PGWZ01000313.1"/>
</dbReference>
<proteinExistence type="predicted"/>
<dbReference type="Proteomes" id="UP000238775">
    <property type="component" value="Unassembled WGS sequence"/>
</dbReference>
<sequence>VPIALTAKGAINQRSSKVADENIIYQLIEHNKKNFIATASHIMDGHTAVAPLKYKQLLTCQFCNYKSVCHVDGLIDSKRYRTVDESIKPLDLIQQLRNEGGERHDSN</sequence>